<proteinExistence type="predicted"/>
<reference evidence="1 2" key="1">
    <citation type="submission" date="2019-08" db="EMBL/GenBank/DDBJ databases">
        <title>Deep-cultivation of Planctomycetes and their phenomic and genomic characterization uncovers novel biology.</title>
        <authorList>
            <person name="Wiegand S."/>
            <person name="Jogler M."/>
            <person name="Boedeker C."/>
            <person name="Pinto D."/>
            <person name="Vollmers J."/>
            <person name="Rivas-Marin E."/>
            <person name="Kohn T."/>
            <person name="Peeters S.H."/>
            <person name="Heuer A."/>
            <person name="Rast P."/>
            <person name="Oberbeckmann S."/>
            <person name="Bunk B."/>
            <person name="Jeske O."/>
            <person name="Meyerdierks A."/>
            <person name="Storesund J.E."/>
            <person name="Kallscheuer N."/>
            <person name="Luecker S."/>
            <person name="Lage O.M."/>
            <person name="Pohl T."/>
            <person name="Merkel B.J."/>
            <person name="Hornburger P."/>
            <person name="Mueller R.-W."/>
            <person name="Bruemmer F."/>
            <person name="Labrenz M."/>
            <person name="Spormann A.M."/>
            <person name="Op den Camp H."/>
            <person name="Overmann J."/>
            <person name="Amann R."/>
            <person name="Jetten M.S.M."/>
            <person name="Mascher T."/>
            <person name="Medema M.H."/>
            <person name="Devos D.P."/>
            <person name="Kaster A.-K."/>
            <person name="Ovreas L."/>
            <person name="Rohde M."/>
            <person name="Galperin M.Y."/>
            <person name="Jogler C."/>
        </authorList>
    </citation>
    <scope>NUCLEOTIDE SEQUENCE [LARGE SCALE GENOMIC DNA]</scope>
    <source>
        <strain evidence="1 2">FC18</strain>
    </source>
</reference>
<dbReference type="GO" id="GO:0005524">
    <property type="term" value="F:ATP binding"/>
    <property type="evidence" value="ECO:0007669"/>
    <property type="project" value="InterPro"/>
</dbReference>
<gene>
    <name evidence="1" type="primary">dcsG</name>
    <name evidence="1" type="ORF">MFFC18_29610</name>
</gene>
<dbReference type="PANTHER" id="PTHR39217:SF1">
    <property type="entry name" value="GLUTATHIONE SYNTHETASE"/>
    <property type="match status" value="1"/>
</dbReference>
<dbReference type="Gene3D" id="3.30.1490.20">
    <property type="entry name" value="ATP-grasp fold, A domain"/>
    <property type="match status" value="1"/>
</dbReference>
<dbReference type="Gene3D" id="3.40.50.20">
    <property type="match status" value="1"/>
</dbReference>
<protein>
    <submittedName>
        <fullName evidence="1">Cycloserine biosynthesis protein DcsG</fullName>
        <ecNumber evidence="1">6.3.3.5</ecNumber>
    </submittedName>
</protein>
<dbReference type="Gene3D" id="3.30.470.20">
    <property type="entry name" value="ATP-grasp fold, B domain"/>
    <property type="match status" value="1"/>
</dbReference>
<dbReference type="OrthoDB" id="3373978at2"/>
<dbReference type="InterPro" id="IPR013815">
    <property type="entry name" value="ATP_grasp_subdomain_1"/>
</dbReference>
<keyword evidence="2" id="KW-1185">Reference proteome</keyword>
<dbReference type="SUPFAM" id="SSF56059">
    <property type="entry name" value="Glutathione synthetase ATP-binding domain-like"/>
    <property type="match status" value="1"/>
</dbReference>
<name>A0A5B9PC54_9BACT</name>
<dbReference type="EC" id="6.3.3.5" evidence="1"/>
<evidence type="ECO:0000313" key="2">
    <source>
        <dbReference type="Proteomes" id="UP000322214"/>
    </source>
</evidence>
<keyword evidence="1" id="KW-0436">Ligase</keyword>
<dbReference type="PANTHER" id="PTHR39217">
    <property type="match status" value="1"/>
</dbReference>
<accession>A0A5B9PC54</accession>
<dbReference type="AlphaFoldDB" id="A0A5B9PC54"/>
<dbReference type="RefSeq" id="WP_075086007.1">
    <property type="nucleotide sequence ID" value="NZ_CP042912.1"/>
</dbReference>
<organism evidence="1 2">
    <name type="scientific">Mariniblastus fucicola</name>
    <dbReference type="NCBI Taxonomy" id="980251"/>
    <lineage>
        <taxon>Bacteria</taxon>
        <taxon>Pseudomonadati</taxon>
        <taxon>Planctomycetota</taxon>
        <taxon>Planctomycetia</taxon>
        <taxon>Pirellulales</taxon>
        <taxon>Pirellulaceae</taxon>
        <taxon>Mariniblastus</taxon>
    </lineage>
</organism>
<dbReference type="InterPro" id="IPR053191">
    <property type="entry name" value="DcsG_Biosynth_Enzyme"/>
</dbReference>
<evidence type="ECO:0000313" key="1">
    <source>
        <dbReference type="EMBL" id="QEG23069.1"/>
    </source>
</evidence>
<dbReference type="STRING" id="980251.GCA_001642875_03998"/>
<dbReference type="Proteomes" id="UP000322214">
    <property type="component" value="Chromosome"/>
</dbReference>
<dbReference type="KEGG" id="mff:MFFC18_29610"/>
<sequence>MKEIAYLCSQNTIPGSSNRRTDAYEHDNMVGALRPAFANLDLRLVEVCWDDPDIQWDRSFAAAIIGTTWDYWDRHELFLATLELIESTTPLFNSSAFVRWNSNKRYLKELATRGAKLIPTEWIDSPTRESIEAAFKSLGCEDMVVKRQVGAGADGQHRLKAGDPIPEMNHPMMAQPFLSSIQSEGELSLIFVDGEFSHALIKRAKGDDYRIQSTYGGTEEAISPAAKDLAMAAAVLDALDQTPLYARVDMLRAETGELYLMELELIEPYLYPLEGPELGRRMAEAISRRLA</sequence>
<dbReference type="EMBL" id="CP042912">
    <property type="protein sequence ID" value="QEG23069.1"/>
    <property type="molecule type" value="Genomic_DNA"/>
</dbReference>
<dbReference type="GO" id="GO:0016874">
    <property type="term" value="F:ligase activity"/>
    <property type="evidence" value="ECO:0007669"/>
    <property type="project" value="UniProtKB-KW"/>
</dbReference>